<keyword evidence="3" id="KW-0813">Transport</keyword>
<gene>
    <name evidence="10" type="ORF">G4B88_008288</name>
</gene>
<feature type="transmembrane region" description="Helical" evidence="8">
    <location>
        <begin position="539"/>
        <end position="558"/>
    </location>
</feature>
<feature type="transmembrane region" description="Helical" evidence="8">
    <location>
        <begin position="501"/>
        <end position="527"/>
    </location>
</feature>
<feature type="transmembrane region" description="Helical" evidence="8">
    <location>
        <begin position="1226"/>
        <end position="1242"/>
    </location>
</feature>
<feature type="transmembrane region" description="Helical" evidence="8">
    <location>
        <begin position="1278"/>
        <end position="1305"/>
    </location>
</feature>
<keyword evidence="4 8" id="KW-0812">Transmembrane</keyword>
<evidence type="ECO:0000256" key="1">
    <source>
        <dbReference type="ARBA" id="ARBA00004141"/>
    </source>
</evidence>
<feature type="transmembrane region" description="Helical" evidence="8">
    <location>
        <begin position="770"/>
        <end position="796"/>
    </location>
</feature>
<keyword evidence="11" id="KW-1185">Reference proteome</keyword>
<feature type="transmembrane region" description="Helical" evidence="8">
    <location>
        <begin position="1047"/>
        <end position="1066"/>
    </location>
</feature>
<feature type="transmembrane region" description="Helical" evidence="8">
    <location>
        <begin position="677"/>
        <end position="697"/>
    </location>
</feature>
<feature type="transmembrane region" description="Helical" evidence="8">
    <location>
        <begin position="146"/>
        <end position="179"/>
    </location>
</feature>
<feature type="transmembrane region" description="Helical" evidence="8">
    <location>
        <begin position="849"/>
        <end position="871"/>
    </location>
</feature>
<sequence>MDSEESNREVLLLVKKEEEEEENRGYYDEKCPGCIVDNMKKSNSTIPFKHLFFVFLLALAAVRFPYAFWHIRDFGIAKKEEDIGYYAGFLGCAFLLGRGLTSILWGITADRYGRKPVMLCGIIAVVIFNTFFGLSINYWMALSTRFLLGSMCGILGSMMLSTAWGIGLVIGPALGGFLAQPAEKFPEIFSKESIFGRFPYFLPSLFISVFALIVTFLGQWLPETLHFHTKNDEEKENYDGPKEDLLEEDEKKSKQSLLKNWPLMSSIMLYCVFQLHDMAYVEIFPLWAVSPKKYGGLSYSSDDIGEILALAGFVMLVFQLFLYPPIERIFGPVHLARIGAVITIALLSSYPFIAKLSGLTLTLLVDLAVVLKNLVSICITTGLFLLQNKAVGQSQRGAANGMSMAAMSLFKAAGPAGGGAIFAWVQNHQNALFLPGDHMVFFILNIIEFIALIMTFKPFLALTNNDENREVPLLRSEEEERCPGCVVEKLKQSNSSIPFKYFFFVFLLALAAALPISSLFPFLYFMIRDFGIAKKDEDIGYYVGAVGCAFMVIFNTLFGLSTNFWMAISTRFLLGSLCGILGPMRPAEKFPKLFSKESVFGRFPYFLPCLVVSTFALGVTILCYWLPETLHFHNKNDEEKERSNSGSSCDPNKENYNLEKCPQKQSLHKNWPLMSSIMVYCVFQLHNMAYLEIFPLWAVSPKKYGGLSYSSEQVGEVLAISGLAMLVFQLFLYTSIERSFGPVHLARIGAVITIVVLSSFPFIAKLSGLTLTLLVDLAAMLKNVTSVCISTGLFLLQNRAVGQSQRGVANGVSMAAMSLFNAIGPAGGGVIFSWAQNHQNRSFFPGDHLVFFILNVVEFIAFTMTFKPFLVSHGATIYNMKNYGKSLSTRKSAEKSASSDAILDLELDKLKENREVALLRNEEEEEEEERCPGCVLEKFKQSNSSIPFNYFFFVFLLALAAALPISSLFPFLYFMIRDFGIAKKDEDIGYYAGAVGCAFMFGRFLTSIFWGMVADRYGRKPVLIFGTISVVIFNTLFGLSTNFWMAISTRFLLGSLCGILGPMRAYASEICRKEYQALGMSIISTAWGIGLVIGPALGGFLAQPAEKFPRIFSKESLFGRFPYFLPCLVISTFALVVTILCYWLPETLHFHCKKDEENLEEENDMGKCNHPQNQSLYKNWPLMSSIMVYCVFQLQDMAYSEIFPLWAVSPKKYGGLSYSSEQVGEVLAISGFAMLVFQLFLYPSIERSFGPVHLARIGAVITIVVLSSYPFISKLSGLTLTLLVDLAAMLKNVISVCITTGLFLLQNRAVSQSQRGAANGISMAAMSLFKAIGPAGGGVIFSWAQNHQNGSFLPGDHLVFFILNVVEFIAFAMTFKPFLVLTDVT</sequence>
<feature type="transmembrane region" description="Helical" evidence="8">
    <location>
        <begin position="1358"/>
        <end position="1381"/>
    </location>
</feature>
<feature type="transmembrane region" description="Helical" evidence="8">
    <location>
        <begin position="1254"/>
        <end position="1272"/>
    </location>
</feature>
<feature type="coiled-coil region" evidence="7">
    <location>
        <begin position="902"/>
        <end position="929"/>
    </location>
</feature>
<proteinExistence type="inferred from homology"/>
<dbReference type="GO" id="GO:0022857">
    <property type="term" value="F:transmembrane transporter activity"/>
    <property type="evidence" value="ECO:0007669"/>
    <property type="project" value="InterPro"/>
</dbReference>
<dbReference type="SUPFAM" id="SSF103473">
    <property type="entry name" value="MFS general substrate transporter"/>
    <property type="match status" value="3"/>
</dbReference>
<comment type="similarity">
    <text evidence="2">Belongs to the major facilitator superfamily.</text>
</comment>
<dbReference type="Gene3D" id="1.20.1250.20">
    <property type="entry name" value="MFS general substrate transporter like domains"/>
    <property type="match status" value="3"/>
</dbReference>
<comment type="caution">
    <text evidence="10">The sequence shown here is derived from an EMBL/GenBank/DDBJ whole genome shotgun (WGS) entry which is preliminary data.</text>
</comment>
<dbReference type="Proteomes" id="UP000583929">
    <property type="component" value="Unassembled WGS sequence"/>
</dbReference>
<dbReference type="InterPro" id="IPR020846">
    <property type="entry name" value="MFS_dom"/>
</dbReference>
<feature type="transmembrane region" description="Helical" evidence="8">
    <location>
        <begin position="808"/>
        <end position="834"/>
    </location>
</feature>
<evidence type="ECO:0000256" key="3">
    <source>
        <dbReference type="ARBA" id="ARBA00022448"/>
    </source>
</evidence>
<feature type="transmembrane region" description="Helical" evidence="8">
    <location>
        <begin position="1022"/>
        <end position="1041"/>
    </location>
</feature>
<evidence type="ECO:0000256" key="8">
    <source>
        <dbReference type="SAM" id="Phobius"/>
    </source>
</evidence>
<feature type="transmembrane region" description="Helical" evidence="8">
    <location>
        <begin position="438"/>
        <end position="460"/>
    </location>
</feature>
<comment type="subcellular location">
    <subcellularLocation>
        <location evidence="1">Membrane</location>
        <topology evidence="1">Multi-pass membrane protein</topology>
    </subcellularLocation>
</comment>
<feature type="transmembrane region" description="Helical" evidence="8">
    <location>
        <begin position="1078"/>
        <end position="1101"/>
    </location>
</feature>
<organism evidence="10 11">
    <name type="scientific">Cannabis sativa</name>
    <name type="common">Hemp</name>
    <name type="synonym">Marijuana</name>
    <dbReference type="NCBI Taxonomy" id="3483"/>
    <lineage>
        <taxon>Eukaryota</taxon>
        <taxon>Viridiplantae</taxon>
        <taxon>Streptophyta</taxon>
        <taxon>Embryophyta</taxon>
        <taxon>Tracheophyta</taxon>
        <taxon>Spermatophyta</taxon>
        <taxon>Magnoliopsida</taxon>
        <taxon>eudicotyledons</taxon>
        <taxon>Gunneridae</taxon>
        <taxon>Pentapetalae</taxon>
        <taxon>rosids</taxon>
        <taxon>fabids</taxon>
        <taxon>Rosales</taxon>
        <taxon>Cannabaceae</taxon>
        <taxon>Cannabis</taxon>
    </lineage>
</organism>
<dbReference type="PANTHER" id="PTHR23504">
    <property type="entry name" value="MAJOR FACILITATOR SUPERFAMILY DOMAIN-CONTAINING PROTEIN 10"/>
    <property type="match status" value="1"/>
</dbReference>
<dbReference type="FunFam" id="1.20.1250.20:FF:000301">
    <property type="entry name" value="Protein ZINC INDUCED FACILITATOR-LIKE 1"/>
    <property type="match status" value="2"/>
</dbReference>
<dbReference type="Pfam" id="PF07690">
    <property type="entry name" value="MFS_1"/>
    <property type="match status" value="3"/>
</dbReference>
<evidence type="ECO:0000313" key="10">
    <source>
        <dbReference type="EMBL" id="KAF4371573.1"/>
    </source>
</evidence>
<feature type="transmembrane region" description="Helical" evidence="8">
    <location>
        <begin position="948"/>
        <end position="976"/>
    </location>
</feature>
<reference evidence="10 11" key="1">
    <citation type="journal article" date="2020" name="bioRxiv">
        <title>Sequence and annotation of 42 cannabis genomes reveals extensive copy number variation in cannabinoid synthesis and pathogen resistance genes.</title>
        <authorList>
            <person name="Mckernan K.J."/>
            <person name="Helbert Y."/>
            <person name="Kane L.T."/>
            <person name="Ebling H."/>
            <person name="Zhang L."/>
            <person name="Liu B."/>
            <person name="Eaton Z."/>
            <person name="Mclaughlin S."/>
            <person name="Kingan S."/>
            <person name="Baybayan P."/>
            <person name="Concepcion G."/>
            <person name="Jordan M."/>
            <person name="Riva A."/>
            <person name="Barbazuk W."/>
            <person name="Harkins T."/>
        </authorList>
    </citation>
    <scope>NUCLEOTIDE SEQUENCE [LARGE SCALE GENOMIC DNA]</scope>
    <source>
        <strain evidence="11">cv. Jamaican Lion 4</strain>
        <tissue evidence="10">Leaf</tissue>
    </source>
</reference>
<protein>
    <recommendedName>
        <fullName evidence="9">Major facilitator superfamily (MFS) profile domain-containing protein</fullName>
    </recommendedName>
</protein>
<dbReference type="InterPro" id="IPR036259">
    <property type="entry name" value="MFS_trans_sf"/>
</dbReference>
<evidence type="ECO:0000256" key="6">
    <source>
        <dbReference type="ARBA" id="ARBA00023136"/>
    </source>
</evidence>
<feature type="transmembrane region" description="Helical" evidence="8">
    <location>
        <begin position="50"/>
        <end position="71"/>
    </location>
</feature>
<feature type="transmembrane region" description="Helical" evidence="8">
    <location>
        <begin position="1121"/>
        <end position="1144"/>
    </location>
</feature>
<feature type="transmembrane region" description="Helical" evidence="8">
    <location>
        <begin position="1186"/>
        <end position="1206"/>
    </location>
</feature>
<feature type="transmembrane region" description="Helical" evidence="8">
    <location>
        <begin position="359"/>
        <end position="386"/>
    </location>
</feature>
<evidence type="ECO:0000256" key="4">
    <source>
        <dbReference type="ARBA" id="ARBA00022692"/>
    </source>
</evidence>
<evidence type="ECO:0000256" key="5">
    <source>
        <dbReference type="ARBA" id="ARBA00022989"/>
    </source>
</evidence>
<dbReference type="PANTHER" id="PTHR23504:SF15">
    <property type="entry name" value="MAJOR FACILITATOR SUPERFAMILY (MFS) PROFILE DOMAIN-CONTAINING PROTEIN"/>
    <property type="match status" value="1"/>
</dbReference>
<feature type="transmembrane region" description="Helical" evidence="8">
    <location>
        <begin position="1317"/>
        <end position="1343"/>
    </location>
</feature>
<evidence type="ECO:0000259" key="9">
    <source>
        <dbReference type="PROSITE" id="PS50850"/>
    </source>
</evidence>
<feature type="domain" description="Major facilitator superfamily (MFS) profile" evidence="9">
    <location>
        <begin position="950"/>
        <end position="1385"/>
    </location>
</feature>
<evidence type="ECO:0000256" key="2">
    <source>
        <dbReference type="ARBA" id="ARBA00008335"/>
    </source>
</evidence>
<dbReference type="EMBL" id="JAATIQ010000195">
    <property type="protein sequence ID" value="KAF4371573.1"/>
    <property type="molecule type" value="Genomic_DNA"/>
</dbReference>
<feature type="transmembrane region" description="Helical" evidence="8">
    <location>
        <begin position="605"/>
        <end position="626"/>
    </location>
</feature>
<feature type="transmembrane region" description="Helical" evidence="8">
    <location>
        <begin position="717"/>
        <end position="733"/>
    </location>
</feature>
<feature type="transmembrane region" description="Helical" evidence="8">
    <location>
        <begin position="117"/>
        <end position="140"/>
    </location>
</feature>
<keyword evidence="7" id="KW-0175">Coiled coil</keyword>
<dbReference type="CDD" id="cd17330">
    <property type="entry name" value="MFS_SLC46_TetA_like"/>
    <property type="match status" value="2"/>
</dbReference>
<feature type="transmembrane region" description="Helical" evidence="8">
    <location>
        <begin position="988"/>
        <end position="1010"/>
    </location>
</feature>
<keyword evidence="6 8" id="KW-0472">Membrane</keyword>
<feature type="transmembrane region" description="Helical" evidence="8">
    <location>
        <begin position="565"/>
        <end position="585"/>
    </location>
</feature>
<feature type="transmembrane region" description="Helical" evidence="8">
    <location>
        <begin position="407"/>
        <end position="426"/>
    </location>
</feature>
<feature type="transmembrane region" description="Helical" evidence="8">
    <location>
        <begin position="335"/>
        <end position="353"/>
    </location>
</feature>
<feature type="transmembrane region" description="Helical" evidence="8">
    <location>
        <begin position="83"/>
        <end position="105"/>
    </location>
</feature>
<evidence type="ECO:0000313" key="11">
    <source>
        <dbReference type="Proteomes" id="UP000583929"/>
    </source>
</evidence>
<dbReference type="PROSITE" id="PS50850">
    <property type="entry name" value="MFS"/>
    <property type="match status" value="1"/>
</dbReference>
<feature type="transmembrane region" description="Helical" evidence="8">
    <location>
        <begin position="745"/>
        <end position="764"/>
    </location>
</feature>
<feature type="transmembrane region" description="Helical" evidence="8">
    <location>
        <begin position="304"/>
        <end position="323"/>
    </location>
</feature>
<name>A0A7J6FLI3_CANSA</name>
<keyword evidence="5 8" id="KW-1133">Transmembrane helix</keyword>
<dbReference type="InterPro" id="IPR011701">
    <property type="entry name" value="MFS"/>
</dbReference>
<dbReference type="GO" id="GO:0009705">
    <property type="term" value="C:plant-type vacuole membrane"/>
    <property type="evidence" value="ECO:0007669"/>
    <property type="project" value="UniProtKB-ARBA"/>
</dbReference>
<feature type="transmembrane region" description="Helical" evidence="8">
    <location>
        <begin position="200"/>
        <end position="221"/>
    </location>
</feature>
<accession>A0A7J6FLI3</accession>
<evidence type="ECO:0000256" key="7">
    <source>
        <dbReference type="SAM" id="Coils"/>
    </source>
</evidence>